<keyword evidence="8" id="KW-0460">Magnesium</keyword>
<evidence type="ECO:0000259" key="12">
    <source>
        <dbReference type="Pfam" id="PF03372"/>
    </source>
</evidence>
<dbReference type="GO" id="GO:0003697">
    <property type="term" value="F:single-stranded DNA binding"/>
    <property type="evidence" value="ECO:0007669"/>
    <property type="project" value="TreeGrafter"/>
</dbReference>
<dbReference type="GO" id="GO:0016605">
    <property type="term" value="C:PML body"/>
    <property type="evidence" value="ECO:0007669"/>
    <property type="project" value="TreeGrafter"/>
</dbReference>
<keyword evidence="7" id="KW-0378">Hydrolase</keyword>
<evidence type="ECO:0000256" key="3">
    <source>
        <dbReference type="ARBA" id="ARBA00004322"/>
    </source>
</evidence>
<evidence type="ECO:0000256" key="11">
    <source>
        <dbReference type="SAM" id="Phobius"/>
    </source>
</evidence>
<keyword evidence="5" id="KW-0479">Metal-binding</keyword>
<evidence type="ECO:0000256" key="5">
    <source>
        <dbReference type="ARBA" id="ARBA00022723"/>
    </source>
</evidence>
<dbReference type="Gene3D" id="3.60.10.10">
    <property type="entry name" value="Endonuclease/exonuclease/phosphatase"/>
    <property type="match status" value="1"/>
</dbReference>
<dbReference type="Proteomes" id="UP000054815">
    <property type="component" value="Unassembled WGS sequence"/>
</dbReference>
<evidence type="ECO:0000256" key="9">
    <source>
        <dbReference type="ARBA" id="ARBA00023204"/>
    </source>
</evidence>
<keyword evidence="4" id="KW-0540">Nuclease</keyword>
<dbReference type="GO" id="GO:0046872">
    <property type="term" value="F:metal ion binding"/>
    <property type="evidence" value="ECO:0007669"/>
    <property type="project" value="UniProtKB-KW"/>
</dbReference>
<evidence type="ECO:0000256" key="2">
    <source>
        <dbReference type="ARBA" id="ARBA00001946"/>
    </source>
</evidence>
<proteinExistence type="predicted"/>
<keyword evidence="6" id="KW-0227">DNA damage</keyword>
<evidence type="ECO:0000313" key="13">
    <source>
        <dbReference type="EMBL" id="KRX90186.1"/>
    </source>
</evidence>
<comment type="cofactor">
    <cofactor evidence="2">
        <name>Mg(2+)</name>
        <dbReference type="ChEBI" id="CHEBI:18420"/>
    </cofactor>
</comment>
<keyword evidence="9" id="KW-0234">DNA repair</keyword>
<evidence type="ECO:0000256" key="7">
    <source>
        <dbReference type="ARBA" id="ARBA00022801"/>
    </source>
</evidence>
<evidence type="ECO:0000256" key="8">
    <source>
        <dbReference type="ARBA" id="ARBA00022842"/>
    </source>
</evidence>
<dbReference type="GO" id="GO:0070260">
    <property type="term" value="F:5'-tyrosyl-DNA phosphodiesterase activity"/>
    <property type="evidence" value="ECO:0007669"/>
    <property type="project" value="TreeGrafter"/>
</dbReference>
<dbReference type="SUPFAM" id="SSF56219">
    <property type="entry name" value="DNase I-like"/>
    <property type="match status" value="1"/>
</dbReference>
<comment type="caution">
    <text evidence="13">The sequence shown here is derived from an EMBL/GenBank/DDBJ whole genome shotgun (WGS) entry which is preliminary data.</text>
</comment>
<feature type="domain" description="Endonuclease/exonuclease/phosphatase" evidence="12">
    <location>
        <begin position="156"/>
        <end position="390"/>
    </location>
</feature>
<accession>A0A0V0XQ65</accession>
<dbReference type="GO" id="GO:0046856">
    <property type="term" value="P:phosphatidylinositol dephosphorylation"/>
    <property type="evidence" value="ECO:0007669"/>
    <property type="project" value="InterPro"/>
</dbReference>
<evidence type="ECO:0000256" key="10">
    <source>
        <dbReference type="ARBA" id="ARBA00023242"/>
    </source>
</evidence>
<comment type="cofactor">
    <cofactor evidence="1">
        <name>Mn(2+)</name>
        <dbReference type="ChEBI" id="CHEBI:29035"/>
    </cofactor>
</comment>
<dbReference type="GO" id="GO:0016791">
    <property type="term" value="F:phosphatase activity"/>
    <property type="evidence" value="ECO:0007669"/>
    <property type="project" value="InterPro"/>
</dbReference>
<dbReference type="STRING" id="6337.A0A0V0XQ65"/>
<sequence length="407" mass="47283">MITLRRILSTNLKSRLSTISLRNFIFNFVLLVVVSRFYLVECETCFWKEENFCIFRMSSSEDDSNIPDDDVCLLRTDLFARVTGTDAACGQFYLQDCKWDLTVCIFCFCIPFVNLHHVVAINRFFDQDDNARLPPWIREAICQDKDTIKKMYFSILSWNLDGLDSRNIRSRVHVACDEILKLEPSVLFLQEVVPENFEVLKGRLDEKYQVLENNDRYYYHTAIFINRTNLECTEHHVVDFTRTSMNRNMFIALVEFDGDVQLCLVNSHLESGRSETQIRKSQLKEVWSLMAASPDDVTVFFGGDMNLGFGELKEIPVDVTDLFQDCGSPRDACVTWDPKTNANLNIPKHCPQRFDRIFVKASKPARFKPIEFSLVGKKIIRSCLCHPSDHYGIYCKMEKIEIMEPLD</sequence>
<evidence type="ECO:0000256" key="1">
    <source>
        <dbReference type="ARBA" id="ARBA00001936"/>
    </source>
</evidence>
<keyword evidence="11" id="KW-1133">Transmembrane helix</keyword>
<feature type="transmembrane region" description="Helical" evidence="11">
    <location>
        <begin position="21"/>
        <end position="39"/>
    </location>
</feature>
<keyword evidence="11" id="KW-0812">Transmembrane</keyword>
<dbReference type="GO" id="GO:0005737">
    <property type="term" value="C:cytoplasm"/>
    <property type="evidence" value="ECO:0007669"/>
    <property type="project" value="TreeGrafter"/>
</dbReference>
<dbReference type="AlphaFoldDB" id="A0A0V0XQ65"/>
<evidence type="ECO:0000256" key="6">
    <source>
        <dbReference type="ARBA" id="ARBA00022763"/>
    </source>
</evidence>
<evidence type="ECO:0000256" key="4">
    <source>
        <dbReference type="ARBA" id="ARBA00022722"/>
    </source>
</evidence>
<dbReference type="InterPro" id="IPR005135">
    <property type="entry name" value="Endo/exonuclease/phosphatase"/>
</dbReference>
<dbReference type="CDD" id="cd09080">
    <property type="entry name" value="TDP2"/>
    <property type="match status" value="1"/>
</dbReference>
<organism evidence="13 14">
    <name type="scientific">Trichinella pseudospiralis</name>
    <name type="common">Parasitic roundworm</name>
    <dbReference type="NCBI Taxonomy" id="6337"/>
    <lineage>
        <taxon>Eukaryota</taxon>
        <taxon>Metazoa</taxon>
        <taxon>Ecdysozoa</taxon>
        <taxon>Nematoda</taxon>
        <taxon>Enoplea</taxon>
        <taxon>Dorylaimia</taxon>
        <taxon>Trichinellida</taxon>
        <taxon>Trichinellidae</taxon>
        <taxon>Trichinella</taxon>
    </lineage>
</organism>
<dbReference type="Pfam" id="PF03372">
    <property type="entry name" value="Exo_endo_phos"/>
    <property type="match status" value="1"/>
</dbReference>
<dbReference type="GO" id="GO:0004518">
    <property type="term" value="F:nuclease activity"/>
    <property type="evidence" value="ECO:0007669"/>
    <property type="project" value="UniProtKB-KW"/>
</dbReference>
<dbReference type="InterPro" id="IPR036691">
    <property type="entry name" value="Endo/exonu/phosph_ase_sf"/>
</dbReference>
<protein>
    <submittedName>
        <fullName evidence="13">Tyrosyl-DNA phosphodiesterase 2</fullName>
    </submittedName>
</protein>
<evidence type="ECO:0000313" key="14">
    <source>
        <dbReference type="Proteomes" id="UP000054815"/>
    </source>
</evidence>
<dbReference type="InterPro" id="IPR051547">
    <property type="entry name" value="TDP2-like"/>
</dbReference>
<dbReference type="PANTHER" id="PTHR15822">
    <property type="entry name" value="TRAF AND TNF RECEPTOR-ASSOCIATED PROTEIN"/>
    <property type="match status" value="1"/>
</dbReference>
<keyword evidence="11" id="KW-0472">Membrane</keyword>
<dbReference type="EMBL" id="JYDU01000174">
    <property type="protein sequence ID" value="KRX90186.1"/>
    <property type="molecule type" value="Genomic_DNA"/>
</dbReference>
<dbReference type="GO" id="GO:0006302">
    <property type="term" value="P:double-strand break repair"/>
    <property type="evidence" value="ECO:0007669"/>
    <property type="project" value="TreeGrafter"/>
</dbReference>
<dbReference type="PANTHER" id="PTHR15822:SF4">
    <property type="entry name" value="TYROSYL-DNA PHOSPHODIESTERASE 2"/>
    <property type="match status" value="1"/>
</dbReference>
<dbReference type="Gene3D" id="1.10.8.10">
    <property type="entry name" value="DNA helicase RuvA subunit, C-terminal domain"/>
    <property type="match status" value="1"/>
</dbReference>
<name>A0A0V0XQ65_TRIPS</name>
<gene>
    <name evidence="13" type="primary">TDP2</name>
    <name evidence="13" type="ORF">T4E_6184</name>
</gene>
<comment type="subcellular location">
    <subcellularLocation>
        <location evidence="3">Nucleus</location>
        <location evidence="3">PML body</location>
    </subcellularLocation>
</comment>
<keyword evidence="10" id="KW-0539">Nucleus</keyword>
<reference evidence="13 14" key="1">
    <citation type="submission" date="2015-01" db="EMBL/GenBank/DDBJ databases">
        <title>Evolution of Trichinella species and genotypes.</title>
        <authorList>
            <person name="Korhonen P.K."/>
            <person name="Edoardo P."/>
            <person name="Giuseppe L.R."/>
            <person name="Gasser R.B."/>
        </authorList>
    </citation>
    <scope>NUCLEOTIDE SEQUENCE [LARGE SCALE GENOMIC DNA]</scope>
    <source>
        <strain evidence="13">ISS141</strain>
    </source>
</reference>